<dbReference type="AlphaFoldDB" id="A0A0A9ABD2"/>
<reference evidence="1" key="2">
    <citation type="journal article" date="2015" name="Data Brief">
        <title>Shoot transcriptome of the giant reed, Arundo donax.</title>
        <authorList>
            <person name="Barrero R.A."/>
            <person name="Guerrero F.D."/>
            <person name="Moolhuijzen P."/>
            <person name="Goolsby J.A."/>
            <person name="Tidwell J."/>
            <person name="Bellgard S.E."/>
            <person name="Bellgard M.I."/>
        </authorList>
    </citation>
    <scope>NUCLEOTIDE SEQUENCE</scope>
    <source>
        <tissue evidence="1">Shoot tissue taken approximately 20 cm above the soil surface</tissue>
    </source>
</reference>
<dbReference type="EMBL" id="GBRH01248916">
    <property type="protein sequence ID" value="JAD48979.1"/>
    <property type="molecule type" value="Transcribed_RNA"/>
</dbReference>
<organism evidence="1">
    <name type="scientific">Arundo donax</name>
    <name type="common">Giant reed</name>
    <name type="synonym">Donax arundinaceus</name>
    <dbReference type="NCBI Taxonomy" id="35708"/>
    <lineage>
        <taxon>Eukaryota</taxon>
        <taxon>Viridiplantae</taxon>
        <taxon>Streptophyta</taxon>
        <taxon>Embryophyta</taxon>
        <taxon>Tracheophyta</taxon>
        <taxon>Spermatophyta</taxon>
        <taxon>Magnoliopsida</taxon>
        <taxon>Liliopsida</taxon>
        <taxon>Poales</taxon>
        <taxon>Poaceae</taxon>
        <taxon>PACMAD clade</taxon>
        <taxon>Arundinoideae</taxon>
        <taxon>Arundineae</taxon>
        <taxon>Arundo</taxon>
    </lineage>
</organism>
<sequence length="31" mass="3645">MDMTSLHLTIQIYMRWLDQAPIDELIEAPLS</sequence>
<protein>
    <submittedName>
        <fullName evidence="1">Uncharacterized protein</fullName>
    </submittedName>
</protein>
<accession>A0A0A9ABD2</accession>
<proteinExistence type="predicted"/>
<reference evidence="1" key="1">
    <citation type="submission" date="2014-09" db="EMBL/GenBank/DDBJ databases">
        <authorList>
            <person name="Magalhaes I.L.F."/>
            <person name="Oliveira U."/>
            <person name="Santos F.R."/>
            <person name="Vidigal T.H.D.A."/>
            <person name="Brescovit A.D."/>
            <person name="Santos A.J."/>
        </authorList>
    </citation>
    <scope>NUCLEOTIDE SEQUENCE</scope>
    <source>
        <tissue evidence="1">Shoot tissue taken approximately 20 cm above the soil surface</tissue>
    </source>
</reference>
<name>A0A0A9ABD2_ARUDO</name>
<evidence type="ECO:0000313" key="1">
    <source>
        <dbReference type="EMBL" id="JAD48979.1"/>
    </source>
</evidence>